<reference evidence="4 5" key="1">
    <citation type="submission" date="2020-06" db="EMBL/GenBank/DDBJ databases">
        <authorList>
            <consortium name="Wellcome Sanger Institute Data Sharing"/>
        </authorList>
    </citation>
    <scope>NUCLEOTIDE SEQUENCE [LARGE SCALE GENOMIC DNA]</scope>
</reference>
<dbReference type="GeneTree" id="ENSGT00530000064251"/>
<comment type="similarity">
    <text evidence="1">Belongs to the Arpin family.</text>
</comment>
<evidence type="ECO:0000256" key="3">
    <source>
        <dbReference type="SAM" id="MobiDB-lite"/>
    </source>
</evidence>
<name>A0AAY4B2D0_9TELE</name>
<dbReference type="InterPro" id="IPR018889">
    <property type="entry name" value="Arpin"/>
</dbReference>
<dbReference type="Proteomes" id="UP000694580">
    <property type="component" value="Chromosome 17"/>
</dbReference>
<dbReference type="GO" id="GO:0051126">
    <property type="term" value="P:negative regulation of actin nucleation"/>
    <property type="evidence" value="ECO:0007669"/>
    <property type="project" value="InterPro"/>
</dbReference>
<dbReference type="RefSeq" id="XP_028813242.1">
    <property type="nucleotide sequence ID" value="XM_028957409.1"/>
</dbReference>
<gene>
    <name evidence="4" type="primary">arpin</name>
</gene>
<dbReference type="PANTHER" id="PTHR31199">
    <property type="entry name" value="ARPIN"/>
    <property type="match status" value="1"/>
</dbReference>
<dbReference type="AlphaFoldDB" id="A0AAY4B2D0"/>
<dbReference type="Pfam" id="PF10574">
    <property type="entry name" value="UPF0552"/>
    <property type="match status" value="1"/>
</dbReference>
<evidence type="ECO:0000256" key="2">
    <source>
        <dbReference type="ARBA" id="ARBA00019314"/>
    </source>
</evidence>
<proteinExistence type="inferred from homology"/>
<feature type="region of interest" description="Disordered" evidence="3">
    <location>
        <begin position="254"/>
        <end position="277"/>
    </location>
</feature>
<dbReference type="CTD" id="348110"/>
<reference evidence="4" key="2">
    <citation type="submission" date="2025-08" db="UniProtKB">
        <authorList>
            <consortium name="Ensembl"/>
        </authorList>
    </citation>
    <scope>IDENTIFICATION</scope>
</reference>
<dbReference type="GeneID" id="114766562"/>
<evidence type="ECO:0000313" key="4">
    <source>
        <dbReference type="Ensembl" id="ENSDCDP00010015158.1"/>
    </source>
</evidence>
<dbReference type="PANTHER" id="PTHR31199:SF1">
    <property type="entry name" value="ARPIN"/>
    <property type="match status" value="1"/>
</dbReference>
<evidence type="ECO:0000313" key="5">
    <source>
        <dbReference type="Proteomes" id="UP000694580"/>
    </source>
</evidence>
<accession>A0AAY4B2D0</accession>
<sequence>MRNRDCGDSQQTGRDCAAQRRLDAPELACALPADAESRKWLGIKFELKISAMSRIYHNEKLQNKPVHNEKFPGVWDPSSFQSGPGVILEGKLIDISRHAITDVNDEKGRFGVLYVKPSRIHRRKFDTKGNEIEPNFSETKKVNTGYLMSSFKVEAKGETDRLSVDQLRGIVNKQELLGITEKHGPNQTFAFWLPEAEMERTELGIDQEIRLKTNGDGPFIFSFAKLDGGTVTKCNFAGDTNAGDSWTDKIMANKAEGGNAATSGGHGDGADDEEWDD</sequence>
<keyword evidence="5" id="KW-1185">Reference proteome</keyword>
<organism evidence="4 5">
    <name type="scientific">Denticeps clupeoides</name>
    <name type="common">denticle herring</name>
    <dbReference type="NCBI Taxonomy" id="299321"/>
    <lineage>
        <taxon>Eukaryota</taxon>
        <taxon>Metazoa</taxon>
        <taxon>Chordata</taxon>
        <taxon>Craniata</taxon>
        <taxon>Vertebrata</taxon>
        <taxon>Euteleostomi</taxon>
        <taxon>Actinopterygii</taxon>
        <taxon>Neopterygii</taxon>
        <taxon>Teleostei</taxon>
        <taxon>Clupei</taxon>
        <taxon>Clupeiformes</taxon>
        <taxon>Denticipitoidei</taxon>
        <taxon>Denticipitidae</taxon>
        <taxon>Denticeps</taxon>
    </lineage>
</organism>
<evidence type="ECO:0000256" key="1">
    <source>
        <dbReference type="ARBA" id="ARBA00008453"/>
    </source>
</evidence>
<reference evidence="4" key="3">
    <citation type="submission" date="2025-09" db="UniProtKB">
        <authorList>
            <consortium name="Ensembl"/>
        </authorList>
    </citation>
    <scope>IDENTIFICATION</scope>
</reference>
<protein>
    <recommendedName>
        <fullName evidence="2">Arpin</fullName>
    </recommendedName>
</protein>
<dbReference type="Ensembl" id="ENSDCDT00010016007.1">
    <property type="protein sequence ID" value="ENSDCDP00010015158.1"/>
    <property type="gene ID" value="ENSDCDG00010006960.1"/>
</dbReference>